<keyword evidence="2" id="KW-1185">Reference proteome</keyword>
<proteinExistence type="predicted"/>
<organism evidence="1 2">
    <name type="scientific">Lachancea thermotolerans (strain ATCC 56472 / CBS 6340 / NRRL Y-8284)</name>
    <name type="common">Yeast</name>
    <name type="synonym">Kluyveromyces thermotolerans</name>
    <dbReference type="NCBI Taxonomy" id="559295"/>
    <lineage>
        <taxon>Eukaryota</taxon>
        <taxon>Fungi</taxon>
        <taxon>Dikarya</taxon>
        <taxon>Ascomycota</taxon>
        <taxon>Saccharomycotina</taxon>
        <taxon>Saccharomycetes</taxon>
        <taxon>Saccharomycetales</taxon>
        <taxon>Saccharomycetaceae</taxon>
        <taxon>Lachancea</taxon>
    </lineage>
</organism>
<name>C5DJ82_LACTC</name>
<dbReference type="eggNOG" id="ENOG502S6W5">
    <property type="taxonomic scope" value="Eukaryota"/>
</dbReference>
<gene>
    <name evidence="1" type="ordered locus">KLTH0F14256g</name>
</gene>
<protein>
    <submittedName>
        <fullName evidence="1">KLTH0F14256p</fullName>
    </submittedName>
</protein>
<dbReference type="InParanoid" id="C5DJ82"/>
<dbReference type="EMBL" id="CU928170">
    <property type="protein sequence ID" value="CAR24371.1"/>
    <property type="molecule type" value="Genomic_DNA"/>
</dbReference>
<dbReference type="OMA" id="KFIQNNC"/>
<evidence type="ECO:0000313" key="2">
    <source>
        <dbReference type="Proteomes" id="UP000002036"/>
    </source>
</evidence>
<reference evidence="1 2" key="1">
    <citation type="journal article" date="2009" name="Genome Res.">
        <title>Comparative genomics of protoploid Saccharomycetaceae.</title>
        <authorList>
            <consortium name="The Genolevures Consortium"/>
            <person name="Souciet J.-L."/>
            <person name="Dujon B."/>
            <person name="Gaillardin C."/>
            <person name="Johnston M."/>
            <person name="Baret P.V."/>
            <person name="Cliften P."/>
            <person name="Sherman D.J."/>
            <person name="Weissenbach J."/>
            <person name="Westhof E."/>
            <person name="Wincker P."/>
            <person name="Jubin C."/>
            <person name="Poulain J."/>
            <person name="Barbe V."/>
            <person name="Segurens B."/>
            <person name="Artiguenave F."/>
            <person name="Anthouard V."/>
            <person name="Vacherie B."/>
            <person name="Val M.-E."/>
            <person name="Fulton R.S."/>
            <person name="Minx P."/>
            <person name="Wilson R."/>
            <person name="Durrens P."/>
            <person name="Jean G."/>
            <person name="Marck C."/>
            <person name="Martin T."/>
            <person name="Nikolski M."/>
            <person name="Rolland T."/>
            <person name="Seret M.-L."/>
            <person name="Casaregola S."/>
            <person name="Despons L."/>
            <person name="Fairhead C."/>
            <person name="Fischer G."/>
            <person name="Lafontaine I."/>
            <person name="Leh V."/>
            <person name="Lemaire M."/>
            <person name="de Montigny J."/>
            <person name="Neuveglise C."/>
            <person name="Thierry A."/>
            <person name="Blanc-Lenfle I."/>
            <person name="Bleykasten C."/>
            <person name="Diffels J."/>
            <person name="Fritsch E."/>
            <person name="Frangeul L."/>
            <person name="Goeffon A."/>
            <person name="Jauniaux N."/>
            <person name="Kachouri-Lafond R."/>
            <person name="Payen C."/>
            <person name="Potier S."/>
            <person name="Pribylova L."/>
            <person name="Ozanne C."/>
            <person name="Richard G.-F."/>
            <person name="Sacerdot C."/>
            <person name="Straub M.-L."/>
            <person name="Talla E."/>
        </authorList>
    </citation>
    <scope>NUCLEOTIDE SEQUENCE [LARGE SCALE GENOMIC DNA]</scope>
    <source>
        <strain evidence="2">ATCC 56472 / CBS 6340 / NRRL Y-8284</strain>
    </source>
</reference>
<dbReference type="HOGENOM" id="CLU_090748_0_0_1"/>
<dbReference type="AlphaFoldDB" id="C5DJ82"/>
<accession>C5DJ82</accession>
<dbReference type="OrthoDB" id="4038219at2759"/>
<dbReference type="KEGG" id="lth:KLTH0F14256g"/>
<dbReference type="FunCoup" id="C5DJ82">
    <property type="interactions" value="45"/>
</dbReference>
<dbReference type="RefSeq" id="XP_002554808.1">
    <property type="nucleotide sequence ID" value="XM_002554762.1"/>
</dbReference>
<dbReference type="Proteomes" id="UP000002036">
    <property type="component" value="Chromosome F"/>
</dbReference>
<evidence type="ECO:0000313" key="1">
    <source>
        <dbReference type="EMBL" id="CAR24371.1"/>
    </source>
</evidence>
<sequence length="279" mass="32000">MPLHKFIQNNCIVMQLRLGYKSFSPPNESLVHIKIIRELQKLGNVLYASSNATAWQHTLKRSPSKIDLVISSNALGMLSAVLLNLRGFTMYKDMRILQPHTVEEPLLSLNASKVLEGLHRSVNAQWTRANHRLQSGSRELPPFIQVDPWFFRSIPAKEVMTSTNIPMSTEYNAPSDGDVRTLNFTGSRFFEFDRWQPNDHDPSLPEKSEMNDYFEFVGPQLNDKSDVFLEPVIYPDYDSLPMGLKDWLGGIAEENPQGWTPEETRKLDFMLHGFKGFEQ</sequence>
<dbReference type="GeneID" id="8293034"/>